<organism evidence="2 3">
    <name type="scientific">Oxynema aestuarii AP17</name>
    <dbReference type="NCBI Taxonomy" id="2064643"/>
    <lineage>
        <taxon>Bacteria</taxon>
        <taxon>Bacillati</taxon>
        <taxon>Cyanobacteriota</taxon>
        <taxon>Cyanophyceae</taxon>
        <taxon>Oscillatoriophycideae</taxon>
        <taxon>Oscillatoriales</taxon>
        <taxon>Oscillatoriaceae</taxon>
        <taxon>Oxynema</taxon>
        <taxon>Oxynema aestuarii</taxon>
    </lineage>
</organism>
<dbReference type="InterPro" id="IPR029044">
    <property type="entry name" value="Nucleotide-diphossugar_trans"/>
</dbReference>
<dbReference type="RefSeq" id="WP_168571107.1">
    <property type="nucleotide sequence ID" value="NZ_CP051167.1"/>
</dbReference>
<feature type="domain" description="Glycosyltransferase 2-like" evidence="1">
    <location>
        <begin position="5"/>
        <end position="126"/>
    </location>
</feature>
<dbReference type="Gene3D" id="3.90.550.10">
    <property type="entry name" value="Spore Coat Polysaccharide Biosynthesis Protein SpsA, Chain A"/>
    <property type="match status" value="1"/>
</dbReference>
<dbReference type="CDD" id="cd00761">
    <property type="entry name" value="Glyco_tranf_GTA_type"/>
    <property type="match status" value="1"/>
</dbReference>
<keyword evidence="2" id="KW-0808">Transferase</keyword>
<dbReference type="NCBIfam" id="NF038302">
    <property type="entry name" value="EPS_HpsE"/>
    <property type="match status" value="1"/>
</dbReference>
<dbReference type="Pfam" id="PF00535">
    <property type="entry name" value="Glycos_transf_2"/>
    <property type="match status" value="1"/>
</dbReference>
<evidence type="ECO:0000259" key="1">
    <source>
        <dbReference type="Pfam" id="PF00535"/>
    </source>
</evidence>
<evidence type="ECO:0000313" key="2">
    <source>
        <dbReference type="EMBL" id="QIZ72960.1"/>
    </source>
</evidence>
<dbReference type="EMBL" id="CP051167">
    <property type="protein sequence ID" value="QIZ72960.1"/>
    <property type="molecule type" value="Genomic_DNA"/>
</dbReference>
<name>A0A6H1U478_9CYAN</name>
<sequence length="321" mass="36454">MVDFTVAICTYNGANRLPEVLENLKKQVNTEGFSWEVIVIDNNSNDDTPQAIAIARETWPASIPFHAYFESQQGAGFARKKAICEARSPLVGFLDDDNLPEPNWVAAAVQFAREHPQAGAYGSQIHGAFEAEPPPNFRRIQSLFAIIERGSQPLCYDPKSNLLPPSAGLVVRKQAWLDNVPERCILSGRIPGSMLTSEDLEVLSYIQKSDWEIWYNPAMEIEHKIGRSRLQRAYLLPFLRGIGLSRYVTRMVRIPPSLRPLAAIVYMVNDLRKILQYLLKYRTQIKNDLIIEGEFELLTSSFISPFYLWKHGYLKKESGIP</sequence>
<keyword evidence="3" id="KW-1185">Reference proteome</keyword>
<dbReference type="InterPro" id="IPR001173">
    <property type="entry name" value="Glyco_trans_2-like"/>
</dbReference>
<accession>A0A6H1U478</accession>
<dbReference type="AlphaFoldDB" id="A0A6H1U478"/>
<reference evidence="2 3" key="1">
    <citation type="submission" date="2020-04" db="EMBL/GenBank/DDBJ databases">
        <authorList>
            <person name="Basu S."/>
            <person name="Maruthanayagam V."/>
            <person name="Chakraborty S."/>
            <person name="Pramanik A."/>
            <person name="Mukherjee J."/>
            <person name="Brink B."/>
        </authorList>
    </citation>
    <scope>NUCLEOTIDE SEQUENCE [LARGE SCALE GENOMIC DNA]</scope>
    <source>
        <strain evidence="2 3">AP17</strain>
    </source>
</reference>
<dbReference type="KEGG" id="oxy:HCG48_22110"/>
<protein>
    <submittedName>
        <fullName evidence="2">Glycosyltransferase family 2 protein</fullName>
    </submittedName>
</protein>
<evidence type="ECO:0000313" key="3">
    <source>
        <dbReference type="Proteomes" id="UP000500857"/>
    </source>
</evidence>
<dbReference type="GO" id="GO:0016758">
    <property type="term" value="F:hexosyltransferase activity"/>
    <property type="evidence" value="ECO:0007669"/>
    <property type="project" value="UniProtKB-ARBA"/>
</dbReference>
<dbReference type="Proteomes" id="UP000500857">
    <property type="component" value="Chromosome"/>
</dbReference>
<proteinExistence type="predicted"/>
<dbReference type="PANTHER" id="PTHR22916">
    <property type="entry name" value="GLYCOSYLTRANSFERASE"/>
    <property type="match status" value="1"/>
</dbReference>
<dbReference type="SUPFAM" id="SSF53448">
    <property type="entry name" value="Nucleotide-diphospho-sugar transferases"/>
    <property type="match status" value="1"/>
</dbReference>
<dbReference type="PANTHER" id="PTHR22916:SF3">
    <property type="entry name" value="UDP-GLCNAC:BETAGAL BETA-1,3-N-ACETYLGLUCOSAMINYLTRANSFERASE-LIKE PROTEIN 1"/>
    <property type="match status" value="1"/>
</dbReference>
<gene>
    <name evidence="2" type="ORF">HCG48_22110</name>
</gene>